<name>W7UHK3_RUMFL</name>
<keyword evidence="1" id="KW-0472">Membrane</keyword>
<sequence length="201" mass="21894">MHMKHISTINIRKHGRTSIWIYLFFVVAGVAVGSWAAVRYDAAELVYINQCFLPSGGTQIPALVLGDIAFATVFCFAAFFFGLCAIGQPFGIALLIYRGIGIGAAAAAAYLSMGAGAFVTVIFVLMPKAAAFAFLAALAVRETVSYSATLFRCGLRKEENYAEKYSFRLYCIRFIVVMLLSLIISFADGAVWFIYNSAERG</sequence>
<dbReference type="Proteomes" id="UP000019365">
    <property type="component" value="Unassembled WGS sequence"/>
</dbReference>
<proteinExistence type="predicted"/>
<evidence type="ECO:0008006" key="4">
    <source>
        <dbReference type="Google" id="ProtNLM"/>
    </source>
</evidence>
<dbReference type="eggNOG" id="ENOG5033HN2">
    <property type="taxonomic scope" value="Bacteria"/>
</dbReference>
<protein>
    <recommendedName>
        <fullName evidence="4">Stage II sporulation protein M</fullName>
    </recommendedName>
</protein>
<keyword evidence="3" id="KW-1185">Reference proteome</keyword>
<gene>
    <name evidence="2" type="ORF">RF007C_07185</name>
</gene>
<dbReference type="EMBL" id="ATAX01000025">
    <property type="protein sequence ID" value="EWM53458.1"/>
    <property type="molecule type" value="Genomic_DNA"/>
</dbReference>
<dbReference type="AlphaFoldDB" id="W7UHK3"/>
<keyword evidence="1" id="KW-1133">Transmembrane helix</keyword>
<feature type="transmembrane region" description="Helical" evidence="1">
    <location>
        <begin position="174"/>
        <end position="195"/>
    </location>
</feature>
<organism evidence="2 3">
    <name type="scientific">Ruminococcus flavefaciens 007c</name>
    <dbReference type="NCBI Taxonomy" id="1341157"/>
    <lineage>
        <taxon>Bacteria</taxon>
        <taxon>Bacillati</taxon>
        <taxon>Bacillota</taxon>
        <taxon>Clostridia</taxon>
        <taxon>Eubacteriales</taxon>
        <taxon>Oscillospiraceae</taxon>
        <taxon>Ruminococcus</taxon>
    </lineage>
</organism>
<evidence type="ECO:0000256" key="1">
    <source>
        <dbReference type="SAM" id="Phobius"/>
    </source>
</evidence>
<evidence type="ECO:0000313" key="2">
    <source>
        <dbReference type="EMBL" id="EWM53458.1"/>
    </source>
</evidence>
<accession>W7UHK3</accession>
<reference evidence="2 3" key="1">
    <citation type="journal article" date="2014" name="PLoS ONE">
        <title>Rumen cellulosomics: divergent fiber-degrading strategies revealed by comparative genome-wide analysis of six ruminococcal strains.</title>
        <authorList>
            <person name="Dassa B."/>
            <person name="Borovok I."/>
            <person name="Ruimy-Israeli V."/>
            <person name="Lamed R."/>
            <person name="Flint H.J."/>
            <person name="Duncan S.H."/>
            <person name="Henrissat B."/>
            <person name="Coutinho P."/>
            <person name="Morrison M."/>
            <person name="Mosoni P."/>
            <person name="Yeoman C.J."/>
            <person name="White B.A."/>
            <person name="Bayer E.A."/>
        </authorList>
    </citation>
    <scope>NUCLEOTIDE SEQUENCE [LARGE SCALE GENOMIC DNA]</scope>
    <source>
        <strain evidence="2 3">007c</strain>
    </source>
</reference>
<feature type="transmembrane region" description="Helical" evidence="1">
    <location>
        <begin position="20"/>
        <end position="40"/>
    </location>
</feature>
<comment type="caution">
    <text evidence="2">The sequence shown here is derived from an EMBL/GenBank/DDBJ whole genome shotgun (WGS) entry which is preliminary data.</text>
</comment>
<evidence type="ECO:0000313" key="3">
    <source>
        <dbReference type="Proteomes" id="UP000019365"/>
    </source>
</evidence>
<feature type="transmembrane region" description="Helical" evidence="1">
    <location>
        <begin position="60"/>
        <end position="83"/>
    </location>
</feature>
<keyword evidence="1" id="KW-0812">Transmembrane</keyword>
<feature type="transmembrane region" description="Helical" evidence="1">
    <location>
        <begin position="90"/>
        <end position="111"/>
    </location>
</feature>
<feature type="transmembrane region" description="Helical" evidence="1">
    <location>
        <begin position="117"/>
        <end position="140"/>
    </location>
</feature>
<dbReference type="PATRIC" id="fig|1341157.4.peg.1862"/>